<dbReference type="HOGENOM" id="CLU_000445_101_5_9"/>
<name>C0CSL7_BLAHS</name>
<dbReference type="Pfam" id="PF00486">
    <property type="entry name" value="Trans_reg_C"/>
    <property type="match status" value="1"/>
</dbReference>
<evidence type="ECO:0000256" key="1">
    <source>
        <dbReference type="ARBA" id="ARBA00023125"/>
    </source>
</evidence>
<dbReference type="PATRIC" id="fig|476272.21.peg.572"/>
<dbReference type="PROSITE" id="PS51755">
    <property type="entry name" value="OMPR_PHOB"/>
    <property type="match status" value="1"/>
</dbReference>
<gene>
    <name evidence="4" type="ORF">RUMHYD_03884</name>
</gene>
<reference evidence="4 5" key="1">
    <citation type="submission" date="2009-01" db="EMBL/GenBank/DDBJ databases">
        <authorList>
            <person name="Fulton L."/>
            <person name="Clifton S."/>
            <person name="Fulton B."/>
            <person name="Xu J."/>
            <person name="Minx P."/>
            <person name="Pepin K.H."/>
            <person name="Johnson M."/>
            <person name="Bhonagiri V."/>
            <person name="Nash W.E."/>
            <person name="Mardis E.R."/>
            <person name="Wilson R.K."/>
        </authorList>
    </citation>
    <scope>NUCLEOTIDE SEQUENCE [LARGE SCALE GENOMIC DNA]</scope>
    <source>
        <strain evidence="5">DSM 10507 / JCM 14656 / S5a33</strain>
    </source>
</reference>
<evidence type="ECO:0000313" key="4">
    <source>
        <dbReference type="EMBL" id="EEG47244.1"/>
    </source>
</evidence>
<evidence type="ECO:0000259" key="3">
    <source>
        <dbReference type="PROSITE" id="PS51755"/>
    </source>
</evidence>
<sequence length="62" mass="7032">MQNPSQVLTKSQLLDLVSEDTPDCTESSLKVHISNLRRKLRQASGKDYIEAVWGIGFKLKEE</sequence>
<dbReference type="Proteomes" id="UP000003100">
    <property type="component" value="Unassembled WGS sequence"/>
</dbReference>
<keyword evidence="1 2" id="KW-0238">DNA-binding</keyword>
<dbReference type="InterPro" id="IPR016032">
    <property type="entry name" value="Sig_transdc_resp-reg_C-effctor"/>
</dbReference>
<dbReference type="SUPFAM" id="SSF46894">
    <property type="entry name" value="C-terminal effector domain of the bipartite response regulators"/>
    <property type="match status" value="1"/>
</dbReference>
<dbReference type="EMBL" id="ACBZ01000211">
    <property type="protein sequence ID" value="EEG47244.1"/>
    <property type="molecule type" value="Genomic_DNA"/>
</dbReference>
<reference evidence="4 5" key="2">
    <citation type="submission" date="2009-02" db="EMBL/GenBank/DDBJ databases">
        <title>Draft genome sequence of Blautia hydrogenotrophica DSM 10507 (Ruminococcus hydrogenotrophicus DSM 10507).</title>
        <authorList>
            <person name="Sudarsanam P."/>
            <person name="Ley R."/>
            <person name="Guruge J."/>
            <person name="Turnbaugh P.J."/>
            <person name="Mahowald M."/>
            <person name="Liep D."/>
            <person name="Gordon J."/>
        </authorList>
    </citation>
    <scope>NUCLEOTIDE SEQUENCE [LARGE SCALE GENOMIC DNA]</scope>
    <source>
        <strain evidence="5">DSM 10507 / JCM 14656 / S5a33</strain>
    </source>
</reference>
<proteinExistence type="predicted"/>
<dbReference type="SMART" id="SM00862">
    <property type="entry name" value="Trans_reg_C"/>
    <property type="match status" value="1"/>
</dbReference>
<comment type="caution">
    <text evidence="4">The sequence shown here is derived from an EMBL/GenBank/DDBJ whole genome shotgun (WGS) entry which is preliminary data.</text>
</comment>
<dbReference type="GO" id="GO:0006355">
    <property type="term" value="P:regulation of DNA-templated transcription"/>
    <property type="evidence" value="ECO:0007669"/>
    <property type="project" value="InterPro"/>
</dbReference>
<protein>
    <recommendedName>
        <fullName evidence="3">OmpR/PhoB-type domain-containing protein</fullName>
    </recommendedName>
</protein>
<dbReference type="InterPro" id="IPR001867">
    <property type="entry name" value="OmpR/PhoB-type_DNA-bd"/>
</dbReference>
<dbReference type="GO" id="GO:0000160">
    <property type="term" value="P:phosphorelay signal transduction system"/>
    <property type="evidence" value="ECO:0007669"/>
    <property type="project" value="InterPro"/>
</dbReference>
<evidence type="ECO:0000313" key="5">
    <source>
        <dbReference type="Proteomes" id="UP000003100"/>
    </source>
</evidence>
<feature type="DNA-binding region" description="OmpR/PhoB-type" evidence="2">
    <location>
        <begin position="1"/>
        <end position="61"/>
    </location>
</feature>
<dbReference type="InterPro" id="IPR036388">
    <property type="entry name" value="WH-like_DNA-bd_sf"/>
</dbReference>
<organism evidence="4 5">
    <name type="scientific">Blautia hydrogenotrophica (strain DSM 10507 / JCM 14656 / S5a33)</name>
    <name type="common">Ruminococcus hydrogenotrophicus</name>
    <dbReference type="NCBI Taxonomy" id="476272"/>
    <lineage>
        <taxon>Bacteria</taxon>
        <taxon>Bacillati</taxon>
        <taxon>Bacillota</taxon>
        <taxon>Clostridia</taxon>
        <taxon>Lachnospirales</taxon>
        <taxon>Lachnospiraceae</taxon>
        <taxon>Blautia</taxon>
    </lineage>
</organism>
<dbReference type="eggNOG" id="COG0745">
    <property type="taxonomic scope" value="Bacteria"/>
</dbReference>
<dbReference type="CDD" id="cd00383">
    <property type="entry name" value="trans_reg_C"/>
    <property type="match status" value="1"/>
</dbReference>
<evidence type="ECO:0000256" key="2">
    <source>
        <dbReference type="PROSITE-ProRule" id="PRU01091"/>
    </source>
</evidence>
<dbReference type="GO" id="GO:0003677">
    <property type="term" value="F:DNA binding"/>
    <property type="evidence" value="ECO:0007669"/>
    <property type="project" value="UniProtKB-UniRule"/>
</dbReference>
<feature type="domain" description="OmpR/PhoB-type" evidence="3">
    <location>
        <begin position="1"/>
        <end position="61"/>
    </location>
</feature>
<dbReference type="AlphaFoldDB" id="C0CSL7"/>
<accession>C0CSL7</accession>
<keyword evidence="5" id="KW-1185">Reference proteome</keyword>
<dbReference type="Gene3D" id="1.10.10.10">
    <property type="entry name" value="Winged helix-like DNA-binding domain superfamily/Winged helix DNA-binding domain"/>
    <property type="match status" value="1"/>
</dbReference>